<reference evidence="6" key="1">
    <citation type="submission" date="2013-08" db="EMBL/GenBank/DDBJ databases">
        <authorList>
            <person name="Mendez C."/>
            <person name="Richter M."/>
            <person name="Ferrer M."/>
            <person name="Sanchez J."/>
        </authorList>
    </citation>
    <scope>NUCLEOTIDE SEQUENCE</scope>
</reference>
<evidence type="ECO:0000256" key="3">
    <source>
        <dbReference type="ARBA" id="ARBA00023004"/>
    </source>
</evidence>
<dbReference type="PROSITE" id="PS00198">
    <property type="entry name" value="4FE4S_FER_1"/>
    <property type="match status" value="1"/>
</dbReference>
<dbReference type="InterPro" id="IPR017896">
    <property type="entry name" value="4Fe4S_Fe-S-bd"/>
</dbReference>
<gene>
    <name evidence="6" type="ORF">B1B_10004</name>
</gene>
<reference evidence="6" key="2">
    <citation type="journal article" date="2014" name="ISME J.">
        <title>Microbial stratification in low pH oxic and suboxic macroscopic growths along an acid mine drainage.</title>
        <authorList>
            <person name="Mendez-Garcia C."/>
            <person name="Mesa V."/>
            <person name="Sprenger R.R."/>
            <person name="Richter M."/>
            <person name="Diez M.S."/>
            <person name="Solano J."/>
            <person name="Bargiela R."/>
            <person name="Golyshina O.V."/>
            <person name="Manteca A."/>
            <person name="Ramos J.L."/>
            <person name="Gallego J.R."/>
            <person name="Llorente I."/>
            <person name="Martins Dos Santos V.A."/>
            <person name="Jensen O.N."/>
            <person name="Pelaez A.I."/>
            <person name="Sanchez J."/>
            <person name="Ferrer M."/>
        </authorList>
    </citation>
    <scope>NUCLEOTIDE SEQUENCE</scope>
</reference>
<evidence type="ECO:0000256" key="2">
    <source>
        <dbReference type="ARBA" id="ARBA00022723"/>
    </source>
</evidence>
<dbReference type="InterPro" id="IPR017900">
    <property type="entry name" value="4Fe4S_Fe_S_CS"/>
</dbReference>
<dbReference type="GO" id="GO:0051539">
    <property type="term" value="F:4 iron, 4 sulfur cluster binding"/>
    <property type="evidence" value="ECO:0007669"/>
    <property type="project" value="UniProtKB-KW"/>
</dbReference>
<dbReference type="Gene3D" id="3.30.70.20">
    <property type="match status" value="1"/>
</dbReference>
<dbReference type="SUPFAM" id="SSF54862">
    <property type="entry name" value="4Fe-4S ferredoxins"/>
    <property type="match status" value="1"/>
</dbReference>
<comment type="caution">
    <text evidence="6">The sequence shown here is derived from an EMBL/GenBank/DDBJ whole genome shotgun (WGS) entry which is preliminary data.</text>
</comment>
<dbReference type="PROSITE" id="PS51379">
    <property type="entry name" value="4FE4S_FER_2"/>
    <property type="match status" value="2"/>
</dbReference>
<evidence type="ECO:0000259" key="5">
    <source>
        <dbReference type="PROSITE" id="PS51379"/>
    </source>
</evidence>
<accession>T1A9Y9</accession>
<evidence type="ECO:0000256" key="1">
    <source>
        <dbReference type="ARBA" id="ARBA00022485"/>
    </source>
</evidence>
<feature type="domain" description="4Fe-4S ferredoxin-type" evidence="5">
    <location>
        <begin position="36"/>
        <end position="63"/>
    </location>
</feature>
<dbReference type="EMBL" id="AUZY01006599">
    <property type="protein sequence ID" value="EQD53832.1"/>
    <property type="molecule type" value="Genomic_DNA"/>
</dbReference>
<keyword evidence="4" id="KW-0411">Iron-sulfur</keyword>
<dbReference type="PANTHER" id="PTHR42859">
    <property type="entry name" value="OXIDOREDUCTASE"/>
    <property type="match status" value="1"/>
</dbReference>
<proteinExistence type="predicted"/>
<dbReference type="Pfam" id="PF12838">
    <property type="entry name" value="Fer4_7"/>
    <property type="match status" value="1"/>
</dbReference>
<dbReference type="InterPro" id="IPR050294">
    <property type="entry name" value="RnfB_subfamily"/>
</dbReference>
<feature type="domain" description="4Fe-4S ferredoxin-type" evidence="5">
    <location>
        <begin position="5"/>
        <end position="35"/>
    </location>
</feature>
<protein>
    <submittedName>
        <fullName evidence="6">4Fe-4S ferredoxin iron-sulfur-binding domain-containing protein</fullName>
    </submittedName>
</protein>
<keyword evidence="2" id="KW-0479">Metal-binding</keyword>
<name>T1A9Y9_9ZZZZ</name>
<sequence length="63" mass="6797">MPGKRDRHIDSFGETCISCGACVGICPLNCIYLDEWRIGFDEDVCTRCGICVKACPVGAITIA</sequence>
<dbReference type="GO" id="GO:0046872">
    <property type="term" value="F:metal ion binding"/>
    <property type="evidence" value="ECO:0007669"/>
    <property type="project" value="UniProtKB-KW"/>
</dbReference>
<evidence type="ECO:0000256" key="4">
    <source>
        <dbReference type="ARBA" id="ARBA00023014"/>
    </source>
</evidence>
<dbReference type="AlphaFoldDB" id="T1A9Y9"/>
<organism evidence="6">
    <name type="scientific">mine drainage metagenome</name>
    <dbReference type="NCBI Taxonomy" id="410659"/>
    <lineage>
        <taxon>unclassified sequences</taxon>
        <taxon>metagenomes</taxon>
        <taxon>ecological metagenomes</taxon>
    </lineage>
</organism>
<keyword evidence="1" id="KW-0004">4Fe-4S</keyword>
<dbReference type="PANTHER" id="PTHR42859:SF2">
    <property type="entry name" value="FERREDOXIN"/>
    <property type="match status" value="1"/>
</dbReference>
<evidence type="ECO:0000313" key="6">
    <source>
        <dbReference type="EMBL" id="EQD53832.1"/>
    </source>
</evidence>
<keyword evidence="3" id="KW-0408">Iron</keyword>